<feature type="domain" description="SGNH hydrolase-type esterase" evidence="1">
    <location>
        <begin position="76"/>
        <end position="266"/>
    </location>
</feature>
<gene>
    <name evidence="2" type="ORF">EDB95_2418</name>
</gene>
<name>A0A4R8DSX9_9BACT</name>
<dbReference type="Pfam" id="PF13472">
    <property type="entry name" value="Lipase_GDSL_2"/>
    <property type="match status" value="1"/>
</dbReference>
<evidence type="ECO:0000313" key="3">
    <source>
        <dbReference type="Proteomes" id="UP000294498"/>
    </source>
</evidence>
<dbReference type="InterPro" id="IPR036514">
    <property type="entry name" value="SGNH_hydro_sf"/>
</dbReference>
<dbReference type="RefSeq" id="WP_133993864.1">
    <property type="nucleotide sequence ID" value="NZ_SODV01000001.1"/>
</dbReference>
<evidence type="ECO:0000313" key="2">
    <source>
        <dbReference type="EMBL" id="TDX01384.1"/>
    </source>
</evidence>
<accession>A0A4R8DSX9</accession>
<comment type="caution">
    <text evidence="2">The sequence shown here is derived from an EMBL/GenBank/DDBJ whole genome shotgun (WGS) entry which is preliminary data.</text>
</comment>
<reference evidence="2 3" key="1">
    <citation type="submission" date="2019-03" db="EMBL/GenBank/DDBJ databases">
        <title>Genomic Encyclopedia of Type Strains, Phase IV (KMG-IV): sequencing the most valuable type-strain genomes for metagenomic binning, comparative biology and taxonomic classification.</title>
        <authorList>
            <person name="Goeker M."/>
        </authorList>
    </citation>
    <scope>NUCLEOTIDE SEQUENCE [LARGE SCALE GENOMIC DNA]</scope>
    <source>
        <strain evidence="2 3">DSM 100059</strain>
    </source>
</reference>
<dbReference type="AlphaFoldDB" id="A0A4R8DSX9"/>
<dbReference type="PROSITE" id="PS51318">
    <property type="entry name" value="TAT"/>
    <property type="match status" value="1"/>
</dbReference>
<dbReference type="CDD" id="cd01834">
    <property type="entry name" value="SGNH_hydrolase_like_2"/>
    <property type="match status" value="1"/>
</dbReference>
<sequence length="277" mass="29932">MQHTEESRRHFIRKIGLAALAGPAIGRALAGTGRAAAPAMGRDAAAAAYGGAVPAGASAHPHRVSLAKGDVILFQGDSITDAKRKKTNLEANATSAFGTGYMLLAASALMYKYPDLGLQMYNRGVSGNKVFQLADRWQTDCLDLKPNVLSILVGVNDFWHTLVNGYTGTIQTYRDDYKALLDRTRKALPDVKLIIGEPYAIPGVKSVDEKWFPAFYDYQAAAKEIAAEFGAVFIPYQEVYNKALRSAPGGYWTEDGVHPSLAGAQLMADAWMETVEA</sequence>
<dbReference type="Proteomes" id="UP000294498">
    <property type="component" value="Unassembled WGS sequence"/>
</dbReference>
<dbReference type="InterPro" id="IPR006311">
    <property type="entry name" value="TAT_signal"/>
</dbReference>
<protein>
    <submittedName>
        <fullName evidence="2">Lysophospholipase L1-like esterase</fullName>
    </submittedName>
</protein>
<dbReference type="SUPFAM" id="SSF52266">
    <property type="entry name" value="SGNH hydrolase"/>
    <property type="match status" value="1"/>
</dbReference>
<dbReference type="PANTHER" id="PTHR30383">
    <property type="entry name" value="THIOESTERASE 1/PROTEASE 1/LYSOPHOSPHOLIPASE L1"/>
    <property type="match status" value="1"/>
</dbReference>
<keyword evidence="3" id="KW-1185">Reference proteome</keyword>
<evidence type="ECO:0000259" key="1">
    <source>
        <dbReference type="Pfam" id="PF13472"/>
    </source>
</evidence>
<organism evidence="2 3">
    <name type="scientific">Dinghuibacter silviterrae</name>
    <dbReference type="NCBI Taxonomy" id="1539049"/>
    <lineage>
        <taxon>Bacteria</taxon>
        <taxon>Pseudomonadati</taxon>
        <taxon>Bacteroidota</taxon>
        <taxon>Chitinophagia</taxon>
        <taxon>Chitinophagales</taxon>
        <taxon>Chitinophagaceae</taxon>
        <taxon>Dinghuibacter</taxon>
    </lineage>
</organism>
<dbReference type="Gene3D" id="3.40.50.1110">
    <property type="entry name" value="SGNH hydrolase"/>
    <property type="match status" value="1"/>
</dbReference>
<dbReference type="InterPro" id="IPR013830">
    <property type="entry name" value="SGNH_hydro"/>
</dbReference>
<dbReference type="InterPro" id="IPR051532">
    <property type="entry name" value="Ester_Hydrolysis_Enzymes"/>
</dbReference>
<dbReference type="PANTHER" id="PTHR30383:SF5">
    <property type="entry name" value="SGNH HYDROLASE-TYPE ESTERASE DOMAIN-CONTAINING PROTEIN"/>
    <property type="match status" value="1"/>
</dbReference>
<dbReference type="EMBL" id="SODV01000001">
    <property type="protein sequence ID" value="TDX01384.1"/>
    <property type="molecule type" value="Genomic_DNA"/>
</dbReference>
<dbReference type="OrthoDB" id="9794725at2"/>
<proteinExistence type="predicted"/>
<dbReference type="GO" id="GO:0004622">
    <property type="term" value="F:phosphatidylcholine lysophospholipase activity"/>
    <property type="evidence" value="ECO:0007669"/>
    <property type="project" value="TreeGrafter"/>
</dbReference>